<reference evidence="2" key="1">
    <citation type="submission" date="2019-01" db="EMBL/GenBank/DDBJ databases">
        <title>Draft genome sequences of three monokaryotic isolates of the white-rot basidiomycete fungus Dichomitus squalens.</title>
        <authorList>
            <consortium name="DOE Joint Genome Institute"/>
            <person name="Lopez S.C."/>
            <person name="Andreopoulos B."/>
            <person name="Pangilinan J."/>
            <person name="Lipzen A."/>
            <person name="Riley R."/>
            <person name="Ahrendt S."/>
            <person name="Ng V."/>
            <person name="Barry K."/>
            <person name="Daum C."/>
            <person name="Grigoriev I.V."/>
            <person name="Hilden K.S."/>
            <person name="Makela M.R."/>
            <person name="de Vries R.P."/>
        </authorList>
    </citation>
    <scope>NUCLEOTIDE SEQUENCE [LARGE SCALE GENOMIC DNA]</scope>
    <source>
        <strain evidence="2">OM18370.1</strain>
    </source>
</reference>
<dbReference type="EMBL" id="ML143391">
    <property type="protein sequence ID" value="TBU33534.1"/>
    <property type="molecule type" value="Genomic_DNA"/>
</dbReference>
<sequence>MPGSPQRAPWDENLVNRPPSRRPDYTASLSFLLGPSIVVALCRAAHFTAYMRPYQCVDPMSLPPGNLNREGSPCMVILRFPVQNLSRRQLLASSFSLVILSCNRDSPAPPITSTSLSSLSQVFSLWGITSPSSIHQAEYMRYTIRLSPYDGLLHWDQSHRQEAATRRLTTRTISLYNHG</sequence>
<organism evidence="2">
    <name type="scientific">Dichomitus squalens</name>
    <dbReference type="NCBI Taxonomy" id="114155"/>
    <lineage>
        <taxon>Eukaryota</taxon>
        <taxon>Fungi</taxon>
        <taxon>Dikarya</taxon>
        <taxon>Basidiomycota</taxon>
        <taxon>Agaricomycotina</taxon>
        <taxon>Agaricomycetes</taxon>
        <taxon>Polyporales</taxon>
        <taxon>Polyporaceae</taxon>
        <taxon>Dichomitus</taxon>
    </lineage>
</organism>
<dbReference type="Proteomes" id="UP000292957">
    <property type="component" value="Unassembled WGS sequence"/>
</dbReference>
<protein>
    <submittedName>
        <fullName evidence="2">Uncharacterized protein</fullName>
    </submittedName>
</protein>
<gene>
    <name evidence="2" type="ORF">BD311DRAFT_440009</name>
</gene>
<proteinExistence type="predicted"/>
<evidence type="ECO:0000256" key="1">
    <source>
        <dbReference type="SAM" id="MobiDB-lite"/>
    </source>
</evidence>
<accession>A0A4Q9MZE9</accession>
<feature type="region of interest" description="Disordered" evidence="1">
    <location>
        <begin position="1"/>
        <end position="21"/>
    </location>
</feature>
<evidence type="ECO:0000313" key="2">
    <source>
        <dbReference type="EMBL" id="TBU33534.1"/>
    </source>
</evidence>
<name>A0A4Q9MZE9_9APHY</name>
<dbReference type="AlphaFoldDB" id="A0A4Q9MZE9"/>